<comment type="caution">
    <text evidence="4">The sequence shown here is derived from an EMBL/GenBank/DDBJ whole genome shotgun (WGS) entry which is preliminary data.</text>
</comment>
<evidence type="ECO:0000259" key="3">
    <source>
        <dbReference type="Pfam" id="PF07596"/>
    </source>
</evidence>
<dbReference type="Pfam" id="PF07596">
    <property type="entry name" value="SBP_bac_10"/>
    <property type="match status" value="1"/>
</dbReference>
<sequence>MSSEDPVEPGPPGVRDRPAGGRWWILIAALAATCFVLMIGALLSVAIGLPFFQQQREAARREQAAENLRQLGQAMQAYHQQENSFATPPTDADAAGPSPEDAPFEEHRPAGERTPPGAAPE</sequence>
<dbReference type="Gene3D" id="3.30.700.10">
    <property type="entry name" value="Glycoprotein, Type 4 Pilin"/>
    <property type="match status" value="1"/>
</dbReference>
<protein>
    <recommendedName>
        <fullName evidence="3">DUF1559 domain-containing protein</fullName>
    </recommendedName>
</protein>
<dbReference type="Proteomes" id="UP000609651">
    <property type="component" value="Unassembled WGS sequence"/>
</dbReference>
<keyword evidence="5" id="KW-1185">Reference proteome</keyword>
<dbReference type="SUPFAM" id="SSF54523">
    <property type="entry name" value="Pili subunits"/>
    <property type="match status" value="1"/>
</dbReference>
<proteinExistence type="predicted"/>
<name>A0ABX1VEG1_9PLAN</name>
<dbReference type="InterPro" id="IPR011453">
    <property type="entry name" value="DUF1559"/>
</dbReference>
<evidence type="ECO:0000256" key="1">
    <source>
        <dbReference type="SAM" id="MobiDB-lite"/>
    </source>
</evidence>
<accession>A0ABX1VEG1</accession>
<feature type="domain" description="DUF1559" evidence="3">
    <location>
        <begin position="53"/>
        <end position="87"/>
    </location>
</feature>
<keyword evidence="2" id="KW-0812">Transmembrane</keyword>
<keyword evidence="2" id="KW-0472">Membrane</keyword>
<keyword evidence="2" id="KW-1133">Transmembrane helix</keyword>
<gene>
    <name evidence="4" type="ORF">LzC2_25290</name>
</gene>
<feature type="region of interest" description="Disordered" evidence="1">
    <location>
        <begin position="70"/>
        <end position="121"/>
    </location>
</feature>
<reference evidence="4 5" key="1">
    <citation type="journal article" date="2020" name="Syst. Appl. Microbiol.">
        <title>Alienimonas chondri sp. nov., a novel planctomycete isolated from the biofilm of the red alga Chondrus crispus.</title>
        <authorList>
            <person name="Vitorino I."/>
            <person name="Albuquerque L."/>
            <person name="Wiegand S."/>
            <person name="Kallscheuer N."/>
            <person name="da Costa M.S."/>
            <person name="Lobo-da-Cunha A."/>
            <person name="Jogler C."/>
            <person name="Lage O.M."/>
        </authorList>
    </citation>
    <scope>NUCLEOTIDE SEQUENCE [LARGE SCALE GENOMIC DNA]</scope>
    <source>
        <strain evidence="4 5">LzC2</strain>
    </source>
</reference>
<feature type="transmembrane region" description="Helical" evidence="2">
    <location>
        <begin position="23"/>
        <end position="52"/>
    </location>
</feature>
<dbReference type="EMBL" id="WTPX01000078">
    <property type="protein sequence ID" value="NNJ26444.1"/>
    <property type="molecule type" value="Genomic_DNA"/>
</dbReference>
<evidence type="ECO:0000313" key="4">
    <source>
        <dbReference type="EMBL" id="NNJ26444.1"/>
    </source>
</evidence>
<organism evidence="4 5">
    <name type="scientific">Alienimonas chondri</name>
    <dbReference type="NCBI Taxonomy" id="2681879"/>
    <lineage>
        <taxon>Bacteria</taxon>
        <taxon>Pseudomonadati</taxon>
        <taxon>Planctomycetota</taxon>
        <taxon>Planctomycetia</taxon>
        <taxon>Planctomycetales</taxon>
        <taxon>Planctomycetaceae</taxon>
        <taxon>Alienimonas</taxon>
    </lineage>
</organism>
<evidence type="ECO:0000313" key="5">
    <source>
        <dbReference type="Proteomes" id="UP000609651"/>
    </source>
</evidence>
<feature type="compositionally biased region" description="Low complexity" evidence="1">
    <location>
        <begin position="86"/>
        <end position="95"/>
    </location>
</feature>
<evidence type="ECO:0000256" key="2">
    <source>
        <dbReference type="SAM" id="Phobius"/>
    </source>
</evidence>
<dbReference type="RefSeq" id="WP_246254975.1">
    <property type="nucleotide sequence ID" value="NZ_WTPX01000078.1"/>
</dbReference>
<dbReference type="InterPro" id="IPR045584">
    <property type="entry name" value="Pilin-like"/>
</dbReference>